<keyword evidence="1" id="KW-0812">Transmembrane</keyword>
<protein>
    <submittedName>
        <fullName evidence="2">Uncharacterized protein</fullName>
    </submittedName>
</protein>
<dbReference type="EMBL" id="JADKMY010000004">
    <property type="protein sequence ID" value="MBF4554395.1"/>
    <property type="molecule type" value="Genomic_DNA"/>
</dbReference>
<feature type="transmembrane region" description="Helical" evidence="1">
    <location>
        <begin position="21"/>
        <end position="43"/>
    </location>
</feature>
<keyword evidence="3" id="KW-1185">Reference proteome</keyword>
<proteinExistence type="predicted"/>
<accession>A0ABR9ZLX2</accession>
<organism evidence="2 3">
    <name type="scientific">Corynebacterium suicordis DSM 45110</name>
    <dbReference type="NCBI Taxonomy" id="1121369"/>
    <lineage>
        <taxon>Bacteria</taxon>
        <taxon>Bacillati</taxon>
        <taxon>Actinomycetota</taxon>
        <taxon>Actinomycetes</taxon>
        <taxon>Mycobacteriales</taxon>
        <taxon>Corynebacteriaceae</taxon>
        <taxon>Corynebacterium</taxon>
    </lineage>
</organism>
<name>A0ABR9ZLX2_9CORY</name>
<dbReference type="RefSeq" id="WP_194557303.1">
    <property type="nucleotide sequence ID" value="NZ_JADKMY010000004.1"/>
</dbReference>
<keyword evidence="1" id="KW-0472">Membrane</keyword>
<evidence type="ECO:0000256" key="1">
    <source>
        <dbReference type="SAM" id="Phobius"/>
    </source>
</evidence>
<gene>
    <name evidence="2" type="ORF">IRY30_09965</name>
</gene>
<evidence type="ECO:0000313" key="3">
    <source>
        <dbReference type="Proteomes" id="UP000635902"/>
    </source>
</evidence>
<evidence type="ECO:0000313" key="2">
    <source>
        <dbReference type="EMBL" id="MBF4554395.1"/>
    </source>
</evidence>
<sequence length="177" mass="19138">MPFLPNPSQRNFEIQCPRLEIVDWFAVILAGFPPGIFFLTGIMEYESISSSHVGKWVIGLVAVIPLLVLMFVFVLARRHGIPRDVNLKLVEAGAGGVLAFVLFGISSLDPVATDAVFQCKALATNVAAVDISTCTEAKPPLHPIAAIGISLVVVASLLKYVTAGWEMVLSKYSDKKR</sequence>
<feature type="transmembrane region" description="Helical" evidence="1">
    <location>
        <begin position="55"/>
        <end position="76"/>
    </location>
</feature>
<reference evidence="2 3" key="1">
    <citation type="submission" date="2020-10" db="EMBL/GenBank/DDBJ databases">
        <title>Novel species in genus Corynebacterium.</title>
        <authorList>
            <person name="Zhang G."/>
        </authorList>
    </citation>
    <scope>NUCLEOTIDE SEQUENCE [LARGE SCALE GENOMIC DNA]</scope>
    <source>
        <strain evidence="2 3">DSM 45110</strain>
    </source>
</reference>
<feature type="transmembrane region" description="Helical" evidence="1">
    <location>
        <begin position="88"/>
        <end position="108"/>
    </location>
</feature>
<dbReference type="Proteomes" id="UP000635902">
    <property type="component" value="Unassembled WGS sequence"/>
</dbReference>
<keyword evidence="1" id="KW-1133">Transmembrane helix</keyword>
<feature type="transmembrane region" description="Helical" evidence="1">
    <location>
        <begin position="144"/>
        <end position="169"/>
    </location>
</feature>
<comment type="caution">
    <text evidence="2">The sequence shown here is derived from an EMBL/GenBank/DDBJ whole genome shotgun (WGS) entry which is preliminary data.</text>
</comment>